<dbReference type="EMBL" id="CAJVPW010022198">
    <property type="protein sequence ID" value="CAG8696468.1"/>
    <property type="molecule type" value="Genomic_DNA"/>
</dbReference>
<feature type="non-terminal residue" evidence="1">
    <location>
        <position position="1"/>
    </location>
</feature>
<name>A0ACA9PD61_9GLOM</name>
<protein>
    <submittedName>
        <fullName evidence="1">11854_t:CDS:1</fullName>
    </submittedName>
</protein>
<dbReference type="Proteomes" id="UP000789366">
    <property type="component" value="Unassembled WGS sequence"/>
</dbReference>
<organism evidence="1 2">
    <name type="scientific">Cetraspora pellucida</name>
    <dbReference type="NCBI Taxonomy" id="1433469"/>
    <lineage>
        <taxon>Eukaryota</taxon>
        <taxon>Fungi</taxon>
        <taxon>Fungi incertae sedis</taxon>
        <taxon>Mucoromycota</taxon>
        <taxon>Glomeromycotina</taxon>
        <taxon>Glomeromycetes</taxon>
        <taxon>Diversisporales</taxon>
        <taxon>Gigasporaceae</taxon>
        <taxon>Cetraspora</taxon>
    </lineage>
</organism>
<evidence type="ECO:0000313" key="2">
    <source>
        <dbReference type="Proteomes" id="UP000789366"/>
    </source>
</evidence>
<keyword evidence="2" id="KW-1185">Reference proteome</keyword>
<comment type="caution">
    <text evidence="1">The sequence shown here is derived from an EMBL/GenBank/DDBJ whole genome shotgun (WGS) entry which is preliminary data.</text>
</comment>
<reference evidence="1" key="1">
    <citation type="submission" date="2021-06" db="EMBL/GenBank/DDBJ databases">
        <authorList>
            <person name="Kallberg Y."/>
            <person name="Tangrot J."/>
            <person name="Rosling A."/>
        </authorList>
    </citation>
    <scope>NUCLEOTIDE SEQUENCE</scope>
    <source>
        <strain evidence="1">28 12/20/2015</strain>
    </source>
</reference>
<proteinExistence type="predicted"/>
<accession>A0ACA9PD61</accession>
<evidence type="ECO:0000313" key="1">
    <source>
        <dbReference type="EMBL" id="CAG8696468.1"/>
    </source>
</evidence>
<sequence>VHVTSDLVLVFPTLEPEQKKSTNRIWMFIRKKQNISKRRRPNGTGGKRKFCMRYLPLPNKSLHTSMIFIILYNVN</sequence>
<gene>
    <name evidence="1" type="ORF">SPELUC_LOCUS11043</name>
</gene>